<reference evidence="1 2" key="1">
    <citation type="submission" date="2024-06" db="EMBL/GenBank/DDBJ databases">
        <title>The Natural Products Discovery Center: Release of the First 8490 Sequenced Strains for Exploring Actinobacteria Biosynthetic Diversity.</title>
        <authorList>
            <person name="Kalkreuter E."/>
            <person name="Kautsar S.A."/>
            <person name="Yang D."/>
            <person name="Bader C.D."/>
            <person name="Teijaro C.N."/>
            <person name="Fluegel L."/>
            <person name="Davis C.M."/>
            <person name="Simpson J.R."/>
            <person name="Lauterbach L."/>
            <person name="Steele A.D."/>
            <person name="Gui C."/>
            <person name="Meng S."/>
            <person name="Li G."/>
            <person name="Viehrig K."/>
            <person name="Ye F."/>
            <person name="Su P."/>
            <person name="Kiefer A.F."/>
            <person name="Nichols A."/>
            <person name="Cepeda A.J."/>
            <person name="Yan W."/>
            <person name="Fan B."/>
            <person name="Jiang Y."/>
            <person name="Adhikari A."/>
            <person name="Zheng C.-J."/>
            <person name="Schuster L."/>
            <person name="Cowan T.M."/>
            <person name="Smanski M.J."/>
            <person name="Chevrette M.G."/>
            <person name="De Carvalho L.P.S."/>
            <person name="Shen B."/>
        </authorList>
    </citation>
    <scope>NUCLEOTIDE SEQUENCE [LARGE SCALE GENOMIC DNA]</scope>
    <source>
        <strain evidence="1 2">NPDC000837</strain>
    </source>
</reference>
<evidence type="ECO:0000313" key="1">
    <source>
        <dbReference type="EMBL" id="MER6615194.1"/>
    </source>
</evidence>
<proteinExistence type="predicted"/>
<dbReference type="InterPro" id="IPR029074">
    <property type="entry name" value="Imm49"/>
</dbReference>
<accession>A0ABV1UWM7</accession>
<sequence>MNADAAFDTPDAPDRDLPMLTAAQAAHLRELAAPYTDNSHTYSLQNLAHTCRRAPEDRWPELVETHFARLRAAGRGDESAAELLSGVHARLLPIDSITPDLVGAMRYARVVADGLVFAYALDQPTTVRILTDPDVERAGLEELGEAAYANLMRVPVEHEEVAIEGRALLHSVYGDSPFVASKALFLSELARQVTGEALPDAGALVAVPTRHLLAFHPIVDGSVAGAINDLAQYALGAYQDGPGALSPRVYWWHRGGLKSLTVIDTETNTFSLQPPPELLGILKGLVRLDRAGRLAGRTAAKEPDIGGLRDTAAEAIARIDQDPSGLGGAFTSTVQLAHAHCAADPDLSHVDSWDAWASAVQLGTALFTGAQPQECHLGGDLVRQLPAVPAEPPADARAWLDAFYVAVVCRQSARIDRLCQVPLAVLRQDDSIDEYVLHWIDTLQTYWAERPMDDVVEKLLATMTTSAPDAVTRAPKDFVNLIDYQPVALFHRLITRDHDAFAEALTEALAHHATYWGDSPAPRARVALGPLAMASLAYDHGLPVDMKQPYLPTYLLNRERIEEIPG</sequence>
<dbReference type="RefSeq" id="WP_351976818.1">
    <property type="nucleotide sequence ID" value="NZ_JBEPBX010000014.1"/>
</dbReference>
<comment type="caution">
    <text evidence="1">The sequence shown here is derived from an EMBL/GenBank/DDBJ whole genome shotgun (WGS) entry which is preliminary data.</text>
</comment>
<gene>
    <name evidence="1" type="ORF">ABT276_17855</name>
</gene>
<keyword evidence="2" id="KW-1185">Reference proteome</keyword>
<protein>
    <submittedName>
        <fullName evidence="1">Imm49 family immunity protein</fullName>
    </submittedName>
</protein>
<dbReference type="EMBL" id="JBEPBX010000014">
    <property type="protein sequence ID" value="MER6615194.1"/>
    <property type="molecule type" value="Genomic_DNA"/>
</dbReference>
<dbReference type="Pfam" id="PF15575">
    <property type="entry name" value="Imm49"/>
    <property type="match status" value="1"/>
</dbReference>
<name>A0ABV1UWM7_9ACTN</name>
<dbReference type="Proteomes" id="UP001445472">
    <property type="component" value="Unassembled WGS sequence"/>
</dbReference>
<evidence type="ECO:0000313" key="2">
    <source>
        <dbReference type="Proteomes" id="UP001445472"/>
    </source>
</evidence>
<organism evidence="1 2">
    <name type="scientific">Streptomyces xantholiticus</name>
    <dbReference type="NCBI Taxonomy" id="68285"/>
    <lineage>
        <taxon>Bacteria</taxon>
        <taxon>Bacillati</taxon>
        <taxon>Actinomycetota</taxon>
        <taxon>Actinomycetes</taxon>
        <taxon>Kitasatosporales</taxon>
        <taxon>Streptomycetaceae</taxon>
        <taxon>Streptomyces</taxon>
    </lineage>
</organism>